<reference evidence="1 2" key="1">
    <citation type="submission" date="2024-01" db="EMBL/GenBank/DDBJ databases">
        <title>Genome assemblies of Stephania.</title>
        <authorList>
            <person name="Yang L."/>
        </authorList>
    </citation>
    <scope>NUCLEOTIDE SEQUENCE [LARGE SCALE GENOMIC DNA]</scope>
    <source>
        <strain evidence="1">QJT</strain>
        <tissue evidence="1">Leaf</tissue>
    </source>
</reference>
<gene>
    <name evidence="1" type="ORF">Sjap_013744</name>
</gene>
<dbReference type="PANTHER" id="PTHR15503">
    <property type="entry name" value="LDOC1 RELATED"/>
    <property type="match status" value="1"/>
</dbReference>
<dbReference type="AlphaFoldDB" id="A0AAP0J0H3"/>
<evidence type="ECO:0008006" key="3">
    <source>
        <dbReference type="Google" id="ProtNLM"/>
    </source>
</evidence>
<dbReference type="SUPFAM" id="SSF56672">
    <property type="entry name" value="DNA/RNA polymerases"/>
    <property type="match status" value="1"/>
</dbReference>
<comment type="caution">
    <text evidence="1">The sequence shown here is derived from an EMBL/GenBank/DDBJ whole genome shotgun (WGS) entry which is preliminary data.</text>
</comment>
<sequence length="117" mass="13514">MNCNRFNKFVIFKIPRRTIFVHRGNTPSACTMTRRLASSEEMETLVALYTIAEGQEPRLEDIPVVRDFPDVFLEDLPVLPSPREVDFVIDLVPGIKPISIPPYRMALRELEELRSQL</sequence>
<accession>A0AAP0J0H3</accession>
<dbReference type="Proteomes" id="UP001417504">
    <property type="component" value="Unassembled WGS sequence"/>
</dbReference>
<keyword evidence="2" id="KW-1185">Reference proteome</keyword>
<dbReference type="PANTHER" id="PTHR15503:SF45">
    <property type="entry name" value="RNA-DIRECTED DNA POLYMERASE HOMOLOG"/>
    <property type="match status" value="1"/>
</dbReference>
<name>A0AAP0J0H3_9MAGN</name>
<dbReference type="InterPro" id="IPR043502">
    <property type="entry name" value="DNA/RNA_pol_sf"/>
</dbReference>
<evidence type="ECO:0000313" key="2">
    <source>
        <dbReference type="Proteomes" id="UP001417504"/>
    </source>
</evidence>
<evidence type="ECO:0000313" key="1">
    <source>
        <dbReference type="EMBL" id="KAK9124142.1"/>
    </source>
</evidence>
<proteinExistence type="predicted"/>
<dbReference type="InterPro" id="IPR032567">
    <property type="entry name" value="RTL1-rel"/>
</dbReference>
<protein>
    <recommendedName>
        <fullName evidence="3">Cellular nucleic acid-binding protein</fullName>
    </recommendedName>
</protein>
<organism evidence="1 2">
    <name type="scientific">Stephania japonica</name>
    <dbReference type="NCBI Taxonomy" id="461633"/>
    <lineage>
        <taxon>Eukaryota</taxon>
        <taxon>Viridiplantae</taxon>
        <taxon>Streptophyta</taxon>
        <taxon>Embryophyta</taxon>
        <taxon>Tracheophyta</taxon>
        <taxon>Spermatophyta</taxon>
        <taxon>Magnoliopsida</taxon>
        <taxon>Ranunculales</taxon>
        <taxon>Menispermaceae</taxon>
        <taxon>Menispermoideae</taxon>
        <taxon>Cissampelideae</taxon>
        <taxon>Stephania</taxon>
    </lineage>
</organism>
<dbReference type="EMBL" id="JBBNAE010000005">
    <property type="protein sequence ID" value="KAK9124142.1"/>
    <property type="molecule type" value="Genomic_DNA"/>
</dbReference>